<protein>
    <submittedName>
        <fullName evidence="1">Uncharacterized protein</fullName>
    </submittedName>
</protein>
<organism evidence="1 2">
    <name type="scientific">Stieleria marina</name>
    <dbReference type="NCBI Taxonomy" id="1930275"/>
    <lineage>
        <taxon>Bacteria</taxon>
        <taxon>Pseudomonadati</taxon>
        <taxon>Planctomycetota</taxon>
        <taxon>Planctomycetia</taxon>
        <taxon>Pirellulales</taxon>
        <taxon>Pirellulaceae</taxon>
        <taxon>Stieleria</taxon>
    </lineage>
</organism>
<dbReference type="OrthoDB" id="276926at2"/>
<dbReference type="EMBL" id="CP036526">
    <property type="protein sequence ID" value="QDT09045.1"/>
    <property type="molecule type" value="Genomic_DNA"/>
</dbReference>
<sequence>MSAQIASRYQCHLAPDLADWFDSGVWKQTGLSEYCDPVDPQELLSDAPEVIWPGLMPCDFLPLIGSHAGDWLGVKFDRNNQASEIIQWYHGGGDWIPWGKKISEAIVFGAVCNRLPGPRRRHAIPADDFRESTSNTADDPLLRWASDHVTIEHHQLQDGALSGEELACVLLEHGVAEVAVRCELVQSALAESLSEVLNHRTAQSIGIDWPTAVSWMFDNELIPEPKLHQLESRYGYKVGPAQNWQLAQQHAQAVTDSFADITWGWDLLGYCHEKTQRIDQATAAYRQGVTQSVFADQSVKLRTHWTAHTAAKFSAARLAVISADSHSDQPLSMPADYLDALTNGTQEQRRIAVKEYWLAVAQQSSNPADRFDAYLAAGWDLGAEPITAFADILSKLSQSDASQTARTALAKTHRECLSQRYGI</sequence>
<evidence type="ECO:0000313" key="2">
    <source>
        <dbReference type="Proteomes" id="UP000319817"/>
    </source>
</evidence>
<name>A0A517NPJ0_9BACT</name>
<gene>
    <name evidence="1" type="ORF">K239x_09880</name>
</gene>
<evidence type="ECO:0000313" key="1">
    <source>
        <dbReference type="EMBL" id="QDT09045.1"/>
    </source>
</evidence>
<reference evidence="1 2" key="1">
    <citation type="submission" date="2019-02" db="EMBL/GenBank/DDBJ databases">
        <title>Deep-cultivation of Planctomycetes and their phenomic and genomic characterization uncovers novel biology.</title>
        <authorList>
            <person name="Wiegand S."/>
            <person name="Jogler M."/>
            <person name="Boedeker C."/>
            <person name="Pinto D."/>
            <person name="Vollmers J."/>
            <person name="Rivas-Marin E."/>
            <person name="Kohn T."/>
            <person name="Peeters S.H."/>
            <person name="Heuer A."/>
            <person name="Rast P."/>
            <person name="Oberbeckmann S."/>
            <person name="Bunk B."/>
            <person name="Jeske O."/>
            <person name="Meyerdierks A."/>
            <person name="Storesund J.E."/>
            <person name="Kallscheuer N."/>
            <person name="Luecker S."/>
            <person name="Lage O.M."/>
            <person name="Pohl T."/>
            <person name="Merkel B.J."/>
            <person name="Hornburger P."/>
            <person name="Mueller R.-W."/>
            <person name="Bruemmer F."/>
            <person name="Labrenz M."/>
            <person name="Spormann A.M."/>
            <person name="Op den Camp H."/>
            <person name="Overmann J."/>
            <person name="Amann R."/>
            <person name="Jetten M.S.M."/>
            <person name="Mascher T."/>
            <person name="Medema M.H."/>
            <person name="Devos D.P."/>
            <person name="Kaster A.-K."/>
            <person name="Ovreas L."/>
            <person name="Rohde M."/>
            <person name="Galperin M.Y."/>
            <person name="Jogler C."/>
        </authorList>
    </citation>
    <scope>NUCLEOTIDE SEQUENCE [LARGE SCALE GENOMIC DNA]</scope>
    <source>
        <strain evidence="1 2">K23_9</strain>
    </source>
</reference>
<keyword evidence="2" id="KW-1185">Reference proteome</keyword>
<accession>A0A517NPJ0</accession>
<dbReference type="RefSeq" id="WP_145416488.1">
    <property type="nucleotide sequence ID" value="NZ_CP036526.1"/>
</dbReference>
<dbReference type="AlphaFoldDB" id="A0A517NPJ0"/>
<dbReference type="Proteomes" id="UP000319817">
    <property type="component" value="Chromosome"/>
</dbReference>
<proteinExistence type="predicted"/>